<gene>
    <name evidence="8" type="ORF">CC80DRAFT_434197</name>
</gene>
<evidence type="ECO:0000256" key="5">
    <source>
        <dbReference type="ARBA" id="ARBA00023002"/>
    </source>
</evidence>
<evidence type="ECO:0000259" key="7">
    <source>
        <dbReference type="Pfam" id="PF01266"/>
    </source>
</evidence>
<feature type="domain" description="FAD dependent oxidoreductase" evidence="7">
    <location>
        <begin position="12"/>
        <end position="358"/>
    </location>
</feature>
<dbReference type="Proteomes" id="UP000800035">
    <property type="component" value="Unassembled WGS sequence"/>
</dbReference>
<sequence length="392" mass="43556">MSTKFDQQYHFDYIIVGGGCMAFSAALALQRESPNAKIIIFEGSETATASKGICRIIRTPYMDNEYVLLAEEAKKKWETELPYRNFYRRTGWVQVVRGGNYVPFHLEERLIKAEDLSHMVRSRDAPQLDIEEKLWLNEDIGVADSALALEAVAVEAASLGVVRQKKDISKLLIENGVCHGISCVDGTSITAKTTIVATGPWTPALLESSSVQLPQSYQSGFFSVTAIGVATLPLTEDEYAKFKSMPILVTSQGEVMPSAIQQRTLQITSTDSVAMAHPDELKSKASTERIKRNRELLDKMMPEMKGRPLNYSICPELMTPYQHPLVDKVPGVQGLHLAVGGSYHSFKFLPVFGGIIVDYLRGTRRGVSKRWGWDRSEEKISVHSEVLPKGSV</sequence>
<protein>
    <submittedName>
        <fullName evidence="8">FAD dependent oxidoreductase</fullName>
    </submittedName>
</protein>
<organism evidence="8 9">
    <name type="scientific">Byssothecium circinans</name>
    <dbReference type="NCBI Taxonomy" id="147558"/>
    <lineage>
        <taxon>Eukaryota</taxon>
        <taxon>Fungi</taxon>
        <taxon>Dikarya</taxon>
        <taxon>Ascomycota</taxon>
        <taxon>Pezizomycotina</taxon>
        <taxon>Dothideomycetes</taxon>
        <taxon>Pleosporomycetidae</taxon>
        <taxon>Pleosporales</taxon>
        <taxon>Massarineae</taxon>
        <taxon>Massarinaceae</taxon>
        <taxon>Byssothecium</taxon>
    </lineage>
</organism>
<proteinExistence type="inferred from homology"/>
<evidence type="ECO:0000256" key="3">
    <source>
        <dbReference type="ARBA" id="ARBA00022630"/>
    </source>
</evidence>
<evidence type="ECO:0000256" key="1">
    <source>
        <dbReference type="ARBA" id="ARBA00001974"/>
    </source>
</evidence>
<dbReference type="EMBL" id="ML976978">
    <property type="protein sequence ID" value="KAF1962895.1"/>
    <property type="molecule type" value="Genomic_DNA"/>
</dbReference>
<dbReference type="AlphaFoldDB" id="A0A6A5UD95"/>
<evidence type="ECO:0000256" key="4">
    <source>
        <dbReference type="ARBA" id="ARBA00022827"/>
    </source>
</evidence>
<evidence type="ECO:0000313" key="9">
    <source>
        <dbReference type="Proteomes" id="UP000800035"/>
    </source>
</evidence>
<keyword evidence="4" id="KW-0274">FAD</keyword>
<keyword evidence="3" id="KW-0285">Flavoprotein</keyword>
<accession>A0A6A5UD95</accession>
<dbReference type="Gene3D" id="3.30.9.10">
    <property type="entry name" value="D-Amino Acid Oxidase, subunit A, domain 2"/>
    <property type="match status" value="1"/>
</dbReference>
<keyword evidence="5" id="KW-0560">Oxidoreductase</keyword>
<reference evidence="8" key="1">
    <citation type="journal article" date="2020" name="Stud. Mycol.">
        <title>101 Dothideomycetes genomes: a test case for predicting lifestyles and emergence of pathogens.</title>
        <authorList>
            <person name="Haridas S."/>
            <person name="Albert R."/>
            <person name="Binder M."/>
            <person name="Bloem J."/>
            <person name="Labutti K."/>
            <person name="Salamov A."/>
            <person name="Andreopoulos B."/>
            <person name="Baker S."/>
            <person name="Barry K."/>
            <person name="Bills G."/>
            <person name="Bluhm B."/>
            <person name="Cannon C."/>
            <person name="Castanera R."/>
            <person name="Culley D."/>
            <person name="Daum C."/>
            <person name="Ezra D."/>
            <person name="Gonzalez J."/>
            <person name="Henrissat B."/>
            <person name="Kuo A."/>
            <person name="Liang C."/>
            <person name="Lipzen A."/>
            <person name="Lutzoni F."/>
            <person name="Magnuson J."/>
            <person name="Mondo S."/>
            <person name="Nolan M."/>
            <person name="Ohm R."/>
            <person name="Pangilinan J."/>
            <person name="Park H.-J."/>
            <person name="Ramirez L."/>
            <person name="Alfaro M."/>
            <person name="Sun H."/>
            <person name="Tritt A."/>
            <person name="Yoshinaga Y."/>
            <person name="Zwiers L.-H."/>
            <person name="Turgeon B."/>
            <person name="Goodwin S."/>
            <person name="Spatafora J."/>
            <person name="Crous P."/>
            <person name="Grigoriev I."/>
        </authorList>
    </citation>
    <scope>NUCLEOTIDE SEQUENCE</scope>
    <source>
        <strain evidence="8">CBS 675.92</strain>
    </source>
</reference>
<dbReference type="Gene3D" id="3.50.50.60">
    <property type="entry name" value="FAD/NAD(P)-binding domain"/>
    <property type="match status" value="1"/>
</dbReference>
<name>A0A6A5UD95_9PLEO</name>
<dbReference type="GO" id="GO:0051698">
    <property type="term" value="F:saccharopine oxidase activity"/>
    <property type="evidence" value="ECO:0007669"/>
    <property type="project" value="TreeGrafter"/>
</dbReference>
<dbReference type="OrthoDB" id="2219495at2759"/>
<comment type="cofactor">
    <cofactor evidence="1">
        <name>FAD</name>
        <dbReference type="ChEBI" id="CHEBI:57692"/>
    </cofactor>
</comment>
<comment type="similarity">
    <text evidence="2">Belongs to the MSOX/MTOX family.</text>
</comment>
<keyword evidence="9" id="KW-1185">Reference proteome</keyword>
<feature type="transmembrane region" description="Helical" evidence="6">
    <location>
        <begin position="12"/>
        <end position="29"/>
    </location>
</feature>
<dbReference type="GO" id="GO:0008115">
    <property type="term" value="F:sarcosine oxidase activity"/>
    <property type="evidence" value="ECO:0007669"/>
    <property type="project" value="TreeGrafter"/>
</dbReference>
<keyword evidence="6" id="KW-0812">Transmembrane</keyword>
<keyword evidence="6" id="KW-1133">Transmembrane helix</keyword>
<dbReference type="PANTHER" id="PTHR10961">
    <property type="entry name" value="PEROXISOMAL SARCOSINE OXIDASE"/>
    <property type="match status" value="1"/>
</dbReference>
<evidence type="ECO:0000256" key="2">
    <source>
        <dbReference type="ARBA" id="ARBA00010989"/>
    </source>
</evidence>
<keyword evidence="6" id="KW-0472">Membrane</keyword>
<dbReference type="InterPro" id="IPR006076">
    <property type="entry name" value="FAD-dep_OxRdtase"/>
</dbReference>
<dbReference type="SUPFAM" id="SSF51905">
    <property type="entry name" value="FAD/NAD(P)-binding domain"/>
    <property type="match status" value="1"/>
</dbReference>
<dbReference type="InterPro" id="IPR036188">
    <property type="entry name" value="FAD/NAD-bd_sf"/>
</dbReference>
<dbReference type="InterPro" id="IPR045170">
    <property type="entry name" value="MTOX"/>
</dbReference>
<dbReference type="GO" id="GO:0050660">
    <property type="term" value="F:flavin adenine dinucleotide binding"/>
    <property type="evidence" value="ECO:0007669"/>
    <property type="project" value="InterPro"/>
</dbReference>
<dbReference type="PANTHER" id="PTHR10961:SF37">
    <property type="entry name" value="FAD DEPENDENT OXIDOREDUCTASE DOMAIN-CONTAINING PROTEIN"/>
    <property type="match status" value="1"/>
</dbReference>
<dbReference type="Pfam" id="PF01266">
    <property type="entry name" value="DAO"/>
    <property type="match status" value="1"/>
</dbReference>
<evidence type="ECO:0000256" key="6">
    <source>
        <dbReference type="SAM" id="Phobius"/>
    </source>
</evidence>
<evidence type="ECO:0000313" key="8">
    <source>
        <dbReference type="EMBL" id="KAF1962895.1"/>
    </source>
</evidence>